<dbReference type="Proteomes" id="UP000297814">
    <property type="component" value="Unassembled WGS sequence"/>
</dbReference>
<name>A0A4Z1G8X4_9HELO</name>
<sequence length="83" mass="9639">MEKHYVKLRWCRTDLFKWDISDRGSDLDTHSDKVEAIVWPKPELNSDLDQEHIVDISEGETSDAYLEDSICVGDNLDDDDELI</sequence>
<evidence type="ECO:0000313" key="2">
    <source>
        <dbReference type="Proteomes" id="UP000297814"/>
    </source>
</evidence>
<dbReference type="EMBL" id="PQXK01000381">
    <property type="protein sequence ID" value="TGO31910.1"/>
    <property type="molecule type" value="Genomic_DNA"/>
</dbReference>
<accession>A0A4Z1G8X4</accession>
<reference evidence="1 2" key="1">
    <citation type="submission" date="2017-12" db="EMBL/GenBank/DDBJ databases">
        <title>Comparative genomics of Botrytis spp.</title>
        <authorList>
            <person name="Valero-Jimenez C.A."/>
            <person name="Tapia P."/>
            <person name="Veloso J."/>
            <person name="Silva-Moreno E."/>
            <person name="Staats M."/>
            <person name="Valdes J.H."/>
            <person name="Van Kan J.A.L."/>
        </authorList>
    </citation>
    <scope>NUCLEOTIDE SEQUENCE [LARGE SCALE GENOMIC DNA]</scope>
    <source>
        <strain evidence="1 2">Bh0001</strain>
    </source>
</reference>
<proteinExistence type="predicted"/>
<keyword evidence="2" id="KW-1185">Reference proteome</keyword>
<gene>
    <name evidence="1" type="ORF">BHYA_0382g00030</name>
</gene>
<comment type="caution">
    <text evidence="1">The sequence shown here is derived from an EMBL/GenBank/DDBJ whole genome shotgun (WGS) entry which is preliminary data.</text>
</comment>
<organism evidence="1 2">
    <name type="scientific">Botrytis hyacinthi</name>
    <dbReference type="NCBI Taxonomy" id="278943"/>
    <lineage>
        <taxon>Eukaryota</taxon>
        <taxon>Fungi</taxon>
        <taxon>Dikarya</taxon>
        <taxon>Ascomycota</taxon>
        <taxon>Pezizomycotina</taxon>
        <taxon>Leotiomycetes</taxon>
        <taxon>Helotiales</taxon>
        <taxon>Sclerotiniaceae</taxon>
        <taxon>Botrytis</taxon>
    </lineage>
</organism>
<protein>
    <submittedName>
        <fullName evidence="1">Uncharacterized protein</fullName>
    </submittedName>
</protein>
<dbReference type="AlphaFoldDB" id="A0A4Z1G8X4"/>
<evidence type="ECO:0000313" key="1">
    <source>
        <dbReference type="EMBL" id="TGO31910.1"/>
    </source>
</evidence>